<dbReference type="AlphaFoldDB" id="A0A9D4HN29"/>
<feature type="domain" description="Sushi" evidence="8">
    <location>
        <begin position="25"/>
        <end position="82"/>
    </location>
</feature>
<gene>
    <name evidence="10" type="ORF">DPMN_050514</name>
</gene>
<evidence type="ECO:0000313" key="11">
    <source>
        <dbReference type="Proteomes" id="UP000828390"/>
    </source>
</evidence>
<reference evidence="10" key="1">
    <citation type="journal article" date="2019" name="bioRxiv">
        <title>The Genome of the Zebra Mussel, Dreissena polymorpha: A Resource for Invasive Species Research.</title>
        <authorList>
            <person name="McCartney M.A."/>
            <person name="Auch B."/>
            <person name="Kono T."/>
            <person name="Mallez S."/>
            <person name="Zhang Y."/>
            <person name="Obille A."/>
            <person name="Becker A."/>
            <person name="Abrahante J.E."/>
            <person name="Garbe J."/>
            <person name="Badalamenti J.P."/>
            <person name="Herman A."/>
            <person name="Mangelson H."/>
            <person name="Liachko I."/>
            <person name="Sullivan S."/>
            <person name="Sone E.D."/>
            <person name="Koren S."/>
            <person name="Silverstein K.A.T."/>
            <person name="Beckman K.B."/>
            <person name="Gohl D.M."/>
        </authorList>
    </citation>
    <scope>NUCLEOTIDE SEQUENCE</scope>
    <source>
        <strain evidence="10">Duluth1</strain>
        <tissue evidence="10">Whole animal</tissue>
    </source>
</reference>
<dbReference type="PROSITE" id="PS50923">
    <property type="entry name" value="SUSHI"/>
    <property type="match status" value="6"/>
</dbReference>
<feature type="domain" description="EGF-like" evidence="7">
    <location>
        <begin position="475"/>
        <end position="518"/>
    </location>
</feature>
<keyword evidence="4 5" id="KW-1015">Disulfide bond</keyword>
<feature type="domain" description="Sushi" evidence="8">
    <location>
        <begin position="141"/>
        <end position="198"/>
    </location>
</feature>
<comment type="caution">
    <text evidence="10">The sequence shown here is derived from an EMBL/GenBank/DDBJ whole genome shotgun (WGS) entry which is preliminary data.</text>
</comment>
<dbReference type="EMBL" id="JAIWYP010000012">
    <property type="protein sequence ID" value="KAH3724691.1"/>
    <property type="molecule type" value="Genomic_DNA"/>
</dbReference>
<dbReference type="FunFam" id="2.10.25.10:FF:000038">
    <property type="entry name" value="Fibrillin 2"/>
    <property type="match status" value="1"/>
</dbReference>
<dbReference type="CDD" id="cd00054">
    <property type="entry name" value="EGF_CA"/>
    <property type="match status" value="3"/>
</dbReference>
<feature type="disulfide bond" evidence="6">
    <location>
        <begin position="111"/>
        <end position="138"/>
    </location>
</feature>
<dbReference type="Pfam" id="PF07645">
    <property type="entry name" value="EGF_CA"/>
    <property type="match status" value="3"/>
</dbReference>
<dbReference type="InterPro" id="IPR001881">
    <property type="entry name" value="EGF-like_Ca-bd_dom"/>
</dbReference>
<name>A0A9D4HN29_DREPO</name>
<dbReference type="InterPro" id="IPR000742">
    <property type="entry name" value="EGF"/>
</dbReference>
<dbReference type="SMART" id="SM00032">
    <property type="entry name" value="CCP"/>
    <property type="match status" value="7"/>
</dbReference>
<dbReference type="Gene3D" id="2.10.70.10">
    <property type="entry name" value="Complement Module, domain 1"/>
    <property type="match status" value="7"/>
</dbReference>
<evidence type="ECO:0000259" key="8">
    <source>
        <dbReference type="PROSITE" id="PS50923"/>
    </source>
</evidence>
<dbReference type="InterPro" id="IPR009030">
    <property type="entry name" value="Growth_fac_rcpt_cys_sf"/>
</dbReference>
<feature type="domain" description="EGF-like" evidence="7">
    <location>
        <begin position="430"/>
        <end position="474"/>
    </location>
</feature>
<sequence>MFGENSITCLDTGNWSELLVNCTIKDCQNPPVLQDGFHVAITTTYNSTVIYSCNPGYRMFGENSITCLDTEDWSELLVNCTIKDCGTPPMLTNGHRTFLNTTVNSTIEYTCNPGYDLNGISNIHCIETGTWSILEANCTMKDCHSPPVLKNGFATVSTTTFNSTAIYTCSSGYDMQGPNSIACLATGDWDKLEANCTIKDCGTPPLLTNGARTFINTTVNNTVTYTCNPGYDFVGMTNIRCLENGAWGALEAQCTIKDCQDTPVLHNGFHAATITTYNSTVMYTCNPGYTMFGENSITCLDTGNWSELLANCTIKDCGNTFMENGECNATSTYFKSSATCSCHRGYHFTGINTSIECLANGTWSLVHGNCAINDCGQPPIGNLSTIHAPQTTFNATAVYACLSGYSTTNITELTCTAKGEWDGTAPICSDIDECLNRPKPCDFNAKCTNSDGSFKCECQTGYRDLDGFGGQHCADVNECAFDGDFYCMHALNQTRVCVNTDGGYVCVCNKGLTGSKCEIDIIECNDTTTCGSHAICTNTYGGYSCACPDGYPQGNPYLGCFEPVLLDFKAAGDRYNGDNPMIDAYHISTRLPYLGEYINWFKPSMNGFISLDFQPLYNEYGGENASEWKAAVQNHRVIAPLWTNIDSSNISDGGLWIHSFTDKQPNKTDLAKIQDLIRQYTNLTEFNVSVALVATWKHVTVHSPYEPGYELVKHQNLSMQCIFASDGMYTYIMFNYDREQFSIRPLPEVPVASGFTNLNYTGIVLSDRQNFTLLNQGSNVKPGFAGRWIYNVTVVTEAMKNEILCQRFYEDNMNDLKPWIQTQLEFALPCPCQEVLMMEDYTFTRNDSLRPGFGSHMTCYESWFFSAYGIKQRCCYMFSKLQTQYPGAVAAEFENDTAAKLLEKGYNQCCSSGGNQKFCHLYQVINPPDDCSRYTISDEIPTDEGIMQAIIKRVTKMLGI</sequence>
<feature type="disulfide bond" evidence="6">
    <location>
        <begin position="53"/>
        <end position="80"/>
    </location>
</feature>
<feature type="disulfide bond" evidence="6">
    <location>
        <begin position="401"/>
        <end position="428"/>
    </location>
</feature>
<evidence type="ECO:0000256" key="3">
    <source>
        <dbReference type="ARBA" id="ARBA00022737"/>
    </source>
</evidence>
<evidence type="ECO:0000256" key="4">
    <source>
        <dbReference type="ARBA" id="ARBA00023157"/>
    </source>
</evidence>
<keyword evidence="2" id="KW-0732">Signal</keyword>
<dbReference type="PROSITE" id="PS00010">
    <property type="entry name" value="ASX_HYDROXYL"/>
    <property type="match status" value="3"/>
</dbReference>
<comment type="caution">
    <text evidence="5">Lacks conserved residue(s) required for the propagation of feature annotation.</text>
</comment>
<dbReference type="PROSITE" id="PS51220">
    <property type="entry name" value="NIDO"/>
    <property type="match status" value="1"/>
</dbReference>
<dbReference type="Pfam" id="PF06119">
    <property type="entry name" value="NIDO"/>
    <property type="match status" value="1"/>
</dbReference>
<feature type="disulfide bond" evidence="6">
    <location>
        <begin position="285"/>
        <end position="312"/>
    </location>
</feature>
<feature type="domain" description="EGF-like" evidence="7">
    <location>
        <begin position="520"/>
        <end position="557"/>
    </location>
</feature>
<feature type="domain" description="NIDO" evidence="9">
    <location>
        <begin position="640"/>
        <end position="795"/>
    </location>
</feature>
<dbReference type="SMART" id="SM00181">
    <property type="entry name" value="EGF"/>
    <property type="match status" value="4"/>
</dbReference>
<keyword evidence="6" id="KW-0768">Sushi</keyword>
<dbReference type="PANTHER" id="PTHR45656:SF4">
    <property type="entry name" value="PROTEIN CBR-CLEC-78"/>
    <property type="match status" value="1"/>
</dbReference>
<evidence type="ECO:0000259" key="9">
    <source>
        <dbReference type="PROSITE" id="PS51220"/>
    </source>
</evidence>
<dbReference type="InterPro" id="IPR000436">
    <property type="entry name" value="Sushi_SCR_CCP_dom"/>
</dbReference>
<dbReference type="Pfam" id="PF00084">
    <property type="entry name" value="Sushi"/>
    <property type="match status" value="7"/>
</dbReference>
<dbReference type="PROSITE" id="PS00022">
    <property type="entry name" value="EGF_1"/>
    <property type="match status" value="1"/>
</dbReference>
<accession>A0A9D4HN29</accession>
<dbReference type="Gene3D" id="2.10.25.10">
    <property type="entry name" value="Laminin"/>
    <property type="match status" value="3"/>
</dbReference>
<dbReference type="SMART" id="SM00179">
    <property type="entry name" value="EGF_CA"/>
    <property type="match status" value="3"/>
</dbReference>
<feature type="disulfide bond" evidence="6">
    <location>
        <begin position="227"/>
        <end position="254"/>
    </location>
</feature>
<dbReference type="SUPFAM" id="SSF57535">
    <property type="entry name" value="Complement control module/SCR domain"/>
    <property type="match status" value="7"/>
</dbReference>
<feature type="domain" description="Sushi" evidence="8">
    <location>
        <begin position="373"/>
        <end position="430"/>
    </location>
</feature>
<organism evidence="10 11">
    <name type="scientific">Dreissena polymorpha</name>
    <name type="common">Zebra mussel</name>
    <name type="synonym">Mytilus polymorpha</name>
    <dbReference type="NCBI Taxonomy" id="45954"/>
    <lineage>
        <taxon>Eukaryota</taxon>
        <taxon>Metazoa</taxon>
        <taxon>Spiralia</taxon>
        <taxon>Lophotrochozoa</taxon>
        <taxon>Mollusca</taxon>
        <taxon>Bivalvia</taxon>
        <taxon>Autobranchia</taxon>
        <taxon>Heteroconchia</taxon>
        <taxon>Euheterodonta</taxon>
        <taxon>Imparidentia</taxon>
        <taxon>Neoheterodontei</taxon>
        <taxon>Myida</taxon>
        <taxon>Dreissenoidea</taxon>
        <taxon>Dreissenidae</taxon>
        <taxon>Dreissena</taxon>
    </lineage>
</organism>
<feature type="disulfide bond" evidence="5">
    <location>
        <begin position="508"/>
        <end position="517"/>
    </location>
</feature>
<evidence type="ECO:0000313" key="10">
    <source>
        <dbReference type="EMBL" id="KAH3724691.1"/>
    </source>
</evidence>
<dbReference type="PROSITE" id="PS50026">
    <property type="entry name" value="EGF_3"/>
    <property type="match status" value="3"/>
</dbReference>
<feature type="disulfide bond" evidence="6">
    <location>
        <begin position="169"/>
        <end position="196"/>
    </location>
</feature>
<dbReference type="Proteomes" id="UP000828390">
    <property type="component" value="Unassembled WGS sequence"/>
</dbReference>
<evidence type="ECO:0000256" key="1">
    <source>
        <dbReference type="ARBA" id="ARBA00022536"/>
    </source>
</evidence>
<evidence type="ECO:0000259" key="7">
    <source>
        <dbReference type="PROSITE" id="PS50026"/>
    </source>
</evidence>
<dbReference type="InterPro" id="IPR035976">
    <property type="entry name" value="Sushi/SCR/CCP_sf"/>
</dbReference>
<reference evidence="10" key="2">
    <citation type="submission" date="2020-11" db="EMBL/GenBank/DDBJ databases">
        <authorList>
            <person name="McCartney M.A."/>
            <person name="Auch B."/>
            <person name="Kono T."/>
            <person name="Mallez S."/>
            <person name="Becker A."/>
            <person name="Gohl D.M."/>
            <person name="Silverstein K.A.T."/>
            <person name="Koren S."/>
            <person name="Bechman K.B."/>
            <person name="Herman A."/>
            <person name="Abrahante J.E."/>
            <person name="Garbe J."/>
        </authorList>
    </citation>
    <scope>NUCLEOTIDE SEQUENCE</scope>
    <source>
        <strain evidence="10">Duluth1</strain>
        <tissue evidence="10">Whole animal</tissue>
    </source>
</reference>
<feature type="domain" description="Sushi" evidence="8">
    <location>
        <begin position="83"/>
        <end position="140"/>
    </location>
</feature>
<dbReference type="SMART" id="SM00539">
    <property type="entry name" value="NIDO"/>
    <property type="match status" value="1"/>
</dbReference>
<dbReference type="InterPro" id="IPR051277">
    <property type="entry name" value="SEZ6_CSMD_C4BPB_Regulators"/>
</dbReference>
<evidence type="ECO:0000256" key="2">
    <source>
        <dbReference type="ARBA" id="ARBA00022729"/>
    </source>
</evidence>
<dbReference type="SUPFAM" id="SSF57196">
    <property type="entry name" value="EGF/Laminin"/>
    <property type="match status" value="1"/>
</dbReference>
<feature type="domain" description="Sushi" evidence="8">
    <location>
        <begin position="257"/>
        <end position="314"/>
    </location>
</feature>
<evidence type="ECO:0000256" key="5">
    <source>
        <dbReference type="PROSITE-ProRule" id="PRU00076"/>
    </source>
</evidence>
<keyword evidence="11" id="KW-1185">Reference proteome</keyword>
<dbReference type="GO" id="GO:0007160">
    <property type="term" value="P:cell-matrix adhesion"/>
    <property type="evidence" value="ECO:0007669"/>
    <property type="project" value="InterPro"/>
</dbReference>
<dbReference type="InterPro" id="IPR049883">
    <property type="entry name" value="NOTCH1_EGF-like"/>
</dbReference>
<proteinExistence type="predicted"/>
<keyword evidence="1 5" id="KW-0245">EGF-like domain</keyword>
<dbReference type="CDD" id="cd00033">
    <property type="entry name" value="CCP"/>
    <property type="match status" value="7"/>
</dbReference>
<feature type="domain" description="Sushi" evidence="8">
    <location>
        <begin position="199"/>
        <end position="256"/>
    </location>
</feature>
<keyword evidence="3" id="KW-0677">Repeat</keyword>
<dbReference type="SUPFAM" id="SSF57184">
    <property type="entry name" value="Growth factor receptor domain"/>
    <property type="match status" value="1"/>
</dbReference>
<dbReference type="GO" id="GO:0005509">
    <property type="term" value="F:calcium ion binding"/>
    <property type="evidence" value="ECO:0007669"/>
    <property type="project" value="InterPro"/>
</dbReference>
<protein>
    <submittedName>
        <fullName evidence="10">Uncharacterized protein</fullName>
    </submittedName>
</protein>
<dbReference type="InterPro" id="IPR003886">
    <property type="entry name" value="NIDO_dom"/>
</dbReference>
<evidence type="ECO:0000256" key="6">
    <source>
        <dbReference type="PROSITE-ProRule" id="PRU00302"/>
    </source>
</evidence>
<dbReference type="PANTHER" id="PTHR45656">
    <property type="entry name" value="PROTEIN CBR-CLEC-78"/>
    <property type="match status" value="1"/>
</dbReference>
<dbReference type="InterPro" id="IPR000152">
    <property type="entry name" value="EGF-type_Asp/Asn_hydroxyl_site"/>
</dbReference>